<dbReference type="GO" id="GO:0016787">
    <property type="term" value="F:hydrolase activity"/>
    <property type="evidence" value="ECO:0007669"/>
    <property type="project" value="UniProtKB-KW"/>
</dbReference>
<dbReference type="InterPro" id="IPR014001">
    <property type="entry name" value="Helicase_ATP-bd"/>
</dbReference>
<dbReference type="Pfam" id="PF04408">
    <property type="entry name" value="WHD_HA2"/>
    <property type="match status" value="1"/>
</dbReference>
<dbReference type="PROSITE" id="PS51194">
    <property type="entry name" value="HELICASE_CTER"/>
    <property type="match status" value="1"/>
</dbReference>
<feature type="compositionally biased region" description="Low complexity" evidence="13">
    <location>
        <begin position="593"/>
        <end position="608"/>
    </location>
</feature>
<dbReference type="Pfam" id="PF00271">
    <property type="entry name" value="Helicase_C"/>
    <property type="match status" value="1"/>
</dbReference>
<dbReference type="SMART" id="SM00487">
    <property type="entry name" value="DEXDc"/>
    <property type="match status" value="1"/>
</dbReference>
<dbReference type="CDD" id="cd17917">
    <property type="entry name" value="DEXHc_RHA-like"/>
    <property type="match status" value="1"/>
</dbReference>
<dbReference type="InterPro" id="IPR001650">
    <property type="entry name" value="Helicase_C-like"/>
</dbReference>
<dbReference type="FunFam" id="3.40.50.300:FF:000500">
    <property type="entry name" value="ATP-dependent RNA helicase DHX29"/>
    <property type="match status" value="1"/>
</dbReference>
<evidence type="ECO:0000256" key="5">
    <source>
        <dbReference type="ARBA" id="ARBA00022741"/>
    </source>
</evidence>
<proteinExistence type="inferred from homology"/>
<dbReference type="Pfam" id="PF00270">
    <property type="entry name" value="DEAD"/>
    <property type="match status" value="1"/>
</dbReference>
<evidence type="ECO:0000256" key="2">
    <source>
        <dbReference type="ARBA" id="ARBA00012552"/>
    </source>
</evidence>
<reference evidence="16 17" key="1">
    <citation type="journal article" date="2024" name="Nat. Commun.">
        <title>Phylogenomics reveals the evolutionary origins of lichenization in chlorophyte algae.</title>
        <authorList>
            <person name="Puginier C."/>
            <person name="Libourel C."/>
            <person name="Otte J."/>
            <person name="Skaloud P."/>
            <person name="Haon M."/>
            <person name="Grisel S."/>
            <person name="Petersen M."/>
            <person name="Berrin J.G."/>
            <person name="Delaux P.M."/>
            <person name="Dal Grande F."/>
            <person name="Keller J."/>
        </authorList>
    </citation>
    <scope>NUCLEOTIDE SEQUENCE [LARGE SCALE GENOMIC DNA]</scope>
    <source>
        <strain evidence="16 17">SAG 2145</strain>
    </source>
</reference>
<accession>A0AAW1S0V9</accession>
<feature type="region of interest" description="Disordered" evidence="13">
    <location>
        <begin position="297"/>
        <end position="420"/>
    </location>
</feature>
<feature type="compositionally biased region" description="Acidic residues" evidence="13">
    <location>
        <begin position="298"/>
        <end position="313"/>
    </location>
</feature>
<keyword evidence="3" id="KW-0963">Cytoplasm</keyword>
<dbReference type="InterPro" id="IPR007502">
    <property type="entry name" value="Helicase-assoc_dom"/>
</dbReference>
<evidence type="ECO:0000256" key="13">
    <source>
        <dbReference type="SAM" id="MobiDB-lite"/>
    </source>
</evidence>
<comment type="similarity">
    <text evidence="12">Belongs to the DExH box helicase family.</text>
</comment>
<dbReference type="EMBL" id="JALJOS010000005">
    <property type="protein sequence ID" value="KAK9838961.1"/>
    <property type="molecule type" value="Genomic_DNA"/>
</dbReference>
<evidence type="ECO:0000259" key="14">
    <source>
        <dbReference type="PROSITE" id="PS51192"/>
    </source>
</evidence>
<dbReference type="InterPro" id="IPR056890">
    <property type="entry name" value="UBA_DHX29-like"/>
</dbReference>
<dbReference type="InterPro" id="IPR048333">
    <property type="entry name" value="HA2_WH"/>
</dbReference>
<evidence type="ECO:0000256" key="9">
    <source>
        <dbReference type="ARBA" id="ARBA00022917"/>
    </source>
</evidence>
<dbReference type="CDD" id="cd18791">
    <property type="entry name" value="SF2_C_RHA"/>
    <property type="match status" value="1"/>
</dbReference>
<dbReference type="PANTHER" id="PTHR18934">
    <property type="entry name" value="ATP-DEPENDENT RNA HELICASE"/>
    <property type="match status" value="1"/>
</dbReference>
<dbReference type="Gene3D" id="3.40.50.300">
    <property type="entry name" value="P-loop containing nucleotide triphosphate hydrolases"/>
    <property type="match status" value="2"/>
</dbReference>
<dbReference type="EC" id="3.6.4.13" evidence="2"/>
<dbReference type="FunFam" id="3.40.50.300:FF:000325">
    <property type="entry name" value="ATP-dependent RNA helicase DHX29"/>
    <property type="match status" value="1"/>
</dbReference>
<dbReference type="Pfam" id="PF26026">
    <property type="entry name" value="RNA_hel_CTD"/>
    <property type="match status" value="1"/>
</dbReference>
<dbReference type="GO" id="GO:0003724">
    <property type="term" value="F:RNA helicase activity"/>
    <property type="evidence" value="ECO:0007669"/>
    <property type="project" value="UniProtKB-EC"/>
</dbReference>
<dbReference type="InterPro" id="IPR002464">
    <property type="entry name" value="DNA/RNA_helicase_DEAH_CS"/>
</dbReference>
<comment type="catalytic activity">
    <reaction evidence="11">
        <text>ATP + H2O = ADP + phosphate + H(+)</text>
        <dbReference type="Rhea" id="RHEA:13065"/>
        <dbReference type="ChEBI" id="CHEBI:15377"/>
        <dbReference type="ChEBI" id="CHEBI:15378"/>
        <dbReference type="ChEBI" id="CHEBI:30616"/>
        <dbReference type="ChEBI" id="CHEBI:43474"/>
        <dbReference type="ChEBI" id="CHEBI:456216"/>
        <dbReference type="EC" id="3.6.4.13"/>
    </reaction>
</comment>
<evidence type="ECO:0000256" key="6">
    <source>
        <dbReference type="ARBA" id="ARBA00022801"/>
    </source>
</evidence>
<dbReference type="InterPro" id="IPR011709">
    <property type="entry name" value="DEAD-box_helicase_OB_fold"/>
</dbReference>
<feature type="region of interest" description="Disordered" evidence="13">
    <location>
        <begin position="1"/>
        <end position="24"/>
    </location>
</feature>
<dbReference type="FunFam" id="1.20.120.1080:FF:000002">
    <property type="entry name" value="Putative ATP-dependent RNA helicase DHX36"/>
    <property type="match status" value="1"/>
</dbReference>
<keyword evidence="5" id="KW-0547">Nucleotide-binding</keyword>
<feature type="compositionally biased region" description="Low complexity" evidence="13">
    <location>
        <begin position="345"/>
        <end position="357"/>
    </location>
</feature>
<gene>
    <name evidence="16" type="ORF">WJX74_006832</name>
</gene>
<feature type="compositionally biased region" description="Low complexity" evidence="13">
    <location>
        <begin position="374"/>
        <end position="386"/>
    </location>
</feature>
<evidence type="ECO:0000313" key="16">
    <source>
        <dbReference type="EMBL" id="KAK9838961.1"/>
    </source>
</evidence>
<comment type="caution">
    <text evidence="16">The sequence shown here is derived from an EMBL/GenBank/DDBJ whole genome shotgun (WGS) entry which is preliminary data.</text>
</comment>
<feature type="domain" description="Helicase C-terminal" evidence="15">
    <location>
        <begin position="921"/>
        <end position="1094"/>
    </location>
</feature>
<feature type="compositionally biased region" description="Polar residues" evidence="13">
    <location>
        <begin position="391"/>
        <end position="401"/>
    </location>
</feature>
<dbReference type="InterPro" id="IPR059023">
    <property type="entry name" value="RNA_hel_CTD"/>
</dbReference>
<feature type="compositionally biased region" description="Low complexity" evidence="13">
    <location>
        <begin position="134"/>
        <end position="162"/>
    </location>
</feature>
<dbReference type="PROSITE" id="PS51192">
    <property type="entry name" value="HELICASE_ATP_BIND_1"/>
    <property type="match status" value="1"/>
</dbReference>
<dbReference type="Gene3D" id="1.20.120.1080">
    <property type="match status" value="1"/>
</dbReference>
<evidence type="ECO:0000256" key="4">
    <source>
        <dbReference type="ARBA" id="ARBA00022540"/>
    </source>
</evidence>
<name>A0AAW1S0V9_9CHLO</name>
<organism evidence="16 17">
    <name type="scientific">Apatococcus lobatus</name>
    <dbReference type="NCBI Taxonomy" id="904363"/>
    <lineage>
        <taxon>Eukaryota</taxon>
        <taxon>Viridiplantae</taxon>
        <taxon>Chlorophyta</taxon>
        <taxon>core chlorophytes</taxon>
        <taxon>Trebouxiophyceae</taxon>
        <taxon>Chlorellales</taxon>
        <taxon>Chlorellaceae</taxon>
        <taxon>Apatococcus</taxon>
    </lineage>
</organism>
<evidence type="ECO:0000256" key="10">
    <source>
        <dbReference type="ARBA" id="ARBA00023054"/>
    </source>
</evidence>
<feature type="compositionally biased region" description="Basic and acidic residues" evidence="13">
    <location>
        <begin position="177"/>
        <end position="192"/>
    </location>
</feature>
<dbReference type="GO" id="GO:0003743">
    <property type="term" value="F:translation initiation factor activity"/>
    <property type="evidence" value="ECO:0007669"/>
    <property type="project" value="UniProtKB-KW"/>
</dbReference>
<sequence>MAPKKKAAAAAAAHSAAKKRGSQVQINANVETSLRTAVAALPVQQPAASSTKQKLSRDELLSRAVEVYSKVMELGFQPGDAAHALQELRHGEMGLEEALDWLCLHVSASQLPKQFQGISQLASASGKASVLARAAPQQAGGKRQAAAPAAAPVKRAPKPAESAAEKAAKAARAAAAQEKDRQSQKDWMRRYMEQQSDSEEDEDSRGDDVIEDWELFADPKEIERRKAERKRQALPLEDRQQILASEWVEARSRAAKAKSANDKSQQKAMGQVIRNLKLEMAQLGLTEDECTAMGSTAEEQDPMVGPEDDEEAWPELGGAAIGHDAEEPCLIPEGPDTSAPALSNGAAAEGEAAEGAELGMGLFDEEEASNWQAPQPTKPSQTQTPQMWGSYGSSARSQQVKKGSAKPSPPVQLRQPKAALQQHCQQSAWGPPKFEKLTPGGERLAVAGIRYSVAIALPRETKGGKKQKGLHQKSFQLAEHEDGWETINDAQNAVATRVLYELMGDPEAWKVLPEPFSSLWLSWDESSHSRQPAQATTSHGDHVAFIRSLVLPDQPPEASSAASAPSAPAAKPVSANGHLLNGKAAGAQKHEQQPAAANTAQEQQQQRQSIHMREAWQGWKQTPDGQHWQEQRGSLPVTQIRAGTLAALIASDFVVVMGDTGSGKTTQVPQYILEDSIEDDRGAACNIVCTQPRRIAAISVAERVASERGMPAPGKPGSHIGYHVRLDAATSPDTRLLFCTTGILLRRLSGDAQLLSVSHVVVDEVHERTLQGDFLMALLRDLVHERRKMGKPLKVILMSATLDATLFSSYLGGCPVVAAGGRTFPVQHLYLEDAYEMTGYLMDPDSPAAYRTRSDKQRQKQLQKQSVSQQHLGLVQEGWGDDAADAAAANPHFSHELYKHLSKSARRNLAMVDETIIDHELVEAVIDHIDARHGPGAVLVFLPGIAEISKVVERLTATANNKTRRWIVPLHSSVSSAEQRQAFSRPPPGVRKIVIATNIAETSLTIADVCFVIDAGRLKERRHDASRGMGLLVEDWVSRASALQRKGRAGRVQEGICFSLFTRQRFEHQMRKFQAPEMVRVPLEELVLQIHLLKLGKANEFLQQVLEPPPPKSVEGALTQLQSVGALTKDEQLTPLGYHLAQLPVDARMGKLLVVAALLGCLAPALTVAACLSHKSPFSAAVGQQDQARRAMQALAAPGTSSLASGQQSDHLLMIAAFDGWQAARKQGRNAQRSFVQRHFLSEQTLEMISDMRNQFGSMLADTRLLARPAKGFEQASPWIDDQSKPWNTYAKHVAVVKAALCSALYPNIAVMEDGPDGNRRPAWNDGHSEVAVHPSSINHMLAANQYQRPYQTYLEKVKTSKVFMRDCTVVAPMALLLFGGSLDILHQSGYVQIDGWLRIKAAAPVAVLVKQLRQALKSVLERRISSPAEASQAMDLIILQQVATLLNDEERQLGAQA</sequence>
<dbReference type="PANTHER" id="PTHR18934:SF246">
    <property type="entry name" value="DEXH-BOX ATP-DEPENDENT RNA HELICASE DEXH4, CHLOROPLASTIC-RELATED"/>
    <property type="match status" value="1"/>
</dbReference>
<feature type="region of interest" description="Disordered" evidence="13">
    <location>
        <begin position="554"/>
        <end position="611"/>
    </location>
</feature>
<feature type="compositionally biased region" description="Acidic residues" evidence="13">
    <location>
        <begin position="196"/>
        <end position="210"/>
    </location>
</feature>
<keyword evidence="4" id="KW-0396">Initiation factor</keyword>
<evidence type="ECO:0000256" key="8">
    <source>
        <dbReference type="ARBA" id="ARBA00022840"/>
    </source>
</evidence>
<evidence type="ECO:0000313" key="17">
    <source>
        <dbReference type="Proteomes" id="UP001438707"/>
    </source>
</evidence>
<dbReference type="Proteomes" id="UP001438707">
    <property type="component" value="Unassembled WGS sequence"/>
</dbReference>
<dbReference type="InterPro" id="IPR027417">
    <property type="entry name" value="P-loop_NTPase"/>
</dbReference>
<feature type="region of interest" description="Disordered" evidence="13">
    <location>
        <begin position="134"/>
        <end position="210"/>
    </location>
</feature>
<keyword evidence="8" id="KW-0067">ATP-binding</keyword>
<feature type="domain" description="Helicase ATP-binding" evidence="14">
    <location>
        <begin position="645"/>
        <end position="820"/>
    </location>
</feature>
<comment type="similarity">
    <text evidence="1">Belongs to the DEAD box helicase family. DEAH subfamily.</text>
</comment>
<dbReference type="GO" id="GO:0003723">
    <property type="term" value="F:RNA binding"/>
    <property type="evidence" value="ECO:0007669"/>
    <property type="project" value="TreeGrafter"/>
</dbReference>
<evidence type="ECO:0000256" key="7">
    <source>
        <dbReference type="ARBA" id="ARBA00022806"/>
    </source>
</evidence>
<evidence type="ECO:0000256" key="3">
    <source>
        <dbReference type="ARBA" id="ARBA00022490"/>
    </source>
</evidence>
<dbReference type="Pfam" id="PF07717">
    <property type="entry name" value="OB_NTP_bind"/>
    <property type="match status" value="1"/>
</dbReference>
<keyword evidence="10" id="KW-0175">Coiled coil</keyword>
<feature type="compositionally biased region" description="Low complexity" evidence="13">
    <location>
        <begin position="556"/>
        <end position="575"/>
    </location>
</feature>
<keyword evidence="7" id="KW-0347">Helicase</keyword>
<dbReference type="Pfam" id="PF21010">
    <property type="entry name" value="HA2_C"/>
    <property type="match status" value="1"/>
</dbReference>
<dbReference type="PROSITE" id="PS00690">
    <property type="entry name" value="DEAH_ATP_HELICASE"/>
    <property type="match status" value="1"/>
</dbReference>
<evidence type="ECO:0000259" key="15">
    <source>
        <dbReference type="PROSITE" id="PS51194"/>
    </source>
</evidence>
<dbReference type="SUPFAM" id="SSF52540">
    <property type="entry name" value="P-loop containing nucleoside triphosphate hydrolases"/>
    <property type="match status" value="1"/>
</dbReference>
<dbReference type="Pfam" id="PF24899">
    <property type="entry name" value="UBA_DHX29"/>
    <property type="match status" value="1"/>
</dbReference>
<dbReference type="InterPro" id="IPR011545">
    <property type="entry name" value="DEAD/DEAH_box_helicase_dom"/>
</dbReference>
<dbReference type="GO" id="GO:0005524">
    <property type="term" value="F:ATP binding"/>
    <property type="evidence" value="ECO:0007669"/>
    <property type="project" value="UniProtKB-KW"/>
</dbReference>
<keyword evidence="6" id="KW-0378">Hydrolase</keyword>
<keyword evidence="9" id="KW-0648">Protein biosynthesis</keyword>
<dbReference type="SMART" id="SM00490">
    <property type="entry name" value="HELICc"/>
    <property type="match status" value="1"/>
</dbReference>
<dbReference type="SMART" id="SM00847">
    <property type="entry name" value="HA2"/>
    <property type="match status" value="1"/>
</dbReference>
<evidence type="ECO:0000256" key="1">
    <source>
        <dbReference type="ARBA" id="ARBA00008792"/>
    </source>
</evidence>
<keyword evidence="17" id="KW-1185">Reference proteome</keyword>
<feature type="region of interest" description="Disordered" evidence="13">
    <location>
        <begin position="846"/>
        <end position="867"/>
    </location>
</feature>
<protein>
    <recommendedName>
        <fullName evidence="2">RNA helicase</fullName>
        <ecNumber evidence="2">3.6.4.13</ecNumber>
    </recommendedName>
</protein>
<evidence type="ECO:0000256" key="11">
    <source>
        <dbReference type="ARBA" id="ARBA00047984"/>
    </source>
</evidence>
<evidence type="ECO:0000256" key="12">
    <source>
        <dbReference type="ARBA" id="ARBA00060772"/>
    </source>
</evidence>